<evidence type="ECO:0000313" key="2">
    <source>
        <dbReference type="Proteomes" id="UP000249794"/>
    </source>
</evidence>
<comment type="caution">
    <text evidence="1">The sequence shown here is derived from an EMBL/GenBank/DDBJ whole genome shotgun (WGS) entry which is preliminary data.</text>
</comment>
<dbReference type="EMBL" id="QBMP01000124">
    <property type="protein sequence ID" value="PZO53824.1"/>
    <property type="molecule type" value="Genomic_DNA"/>
</dbReference>
<accession>A0A2W4X9M4</accession>
<name>A0A2W4X9M4_9CYAN</name>
<gene>
    <name evidence="1" type="ORF">DCF15_12415</name>
</gene>
<proteinExistence type="predicted"/>
<reference evidence="1 2" key="2">
    <citation type="submission" date="2018-06" db="EMBL/GenBank/DDBJ databases">
        <title>Metagenomic assembly of (sub)arctic Cyanobacteria and their associated microbiome from non-axenic cultures.</title>
        <authorList>
            <person name="Baurain D."/>
        </authorList>
    </citation>
    <scope>NUCLEOTIDE SEQUENCE [LARGE SCALE GENOMIC DNA]</scope>
    <source>
        <strain evidence="1">ULC027bin1</strain>
    </source>
</reference>
<reference evidence="2" key="1">
    <citation type="submission" date="2018-04" db="EMBL/GenBank/DDBJ databases">
        <authorList>
            <person name="Cornet L."/>
        </authorList>
    </citation>
    <scope>NUCLEOTIDE SEQUENCE [LARGE SCALE GENOMIC DNA]</scope>
</reference>
<protein>
    <submittedName>
        <fullName evidence="1">Uncharacterized protein</fullName>
    </submittedName>
</protein>
<organism evidence="1 2">
    <name type="scientific">Phormidesmis priestleyi</name>
    <dbReference type="NCBI Taxonomy" id="268141"/>
    <lineage>
        <taxon>Bacteria</taxon>
        <taxon>Bacillati</taxon>
        <taxon>Cyanobacteriota</taxon>
        <taxon>Cyanophyceae</taxon>
        <taxon>Leptolyngbyales</taxon>
        <taxon>Leptolyngbyaceae</taxon>
        <taxon>Phormidesmis</taxon>
    </lineage>
</organism>
<dbReference type="Proteomes" id="UP000249794">
    <property type="component" value="Unassembled WGS sequence"/>
</dbReference>
<sequence length="105" mass="11878">MEIMPLNEAVLPKPCYLVVDMRSELITRPLSDFADLGQIPTAEEKAKTLPVFDNHRVARRFSRNKQRVIKVPDGSLITRTSPYLQAKGITRLLVDGQVFDLVGRD</sequence>
<evidence type="ECO:0000313" key="1">
    <source>
        <dbReference type="EMBL" id="PZO53824.1"/>
    </source>
</evidence>
<dbReference type="AlphaFoldDB" id="A0A2W4X9M4"/>